<dbReference type="Gene3D" id="3.30.70.870">
    <property type="entry name" value="Elongation Factor G (Translational Gtpase), domain 3"/>
    <property type="match status" value="1"/>
</dbReference>
<protein>
    <submittedName>
        <fullName evidence="2">GTP-binding protein TypA/BipA</fullName>
    </submittedName>
</protein>
<name>A0A2J8A095_9CHLO</name>
<dbReference type="EMBL" id="PGGS01000270">
    <property type="protein sequence ID" value="PNH05947.1"/>
    <property type="molecule type" value="Genomic_DNA"/>
</dbReference>
<dbReference type="InterPro" id="IPR042116">
    <property type="entry name" value="TypA/BipA_C"/>
</dbReference>
<organism evidence="2 3">
    <name type="scientific">Tetrabaena socialis</name>
    <dbReference type="NCBI Taxonomy" id="47790"/>
    <lineage>
        <taxon>Eukaryota</taxon>
        <taxon>Viridiplantae</taxon>
        <taxon>Chlorophyta</taxon>
        <taxon>core chlorophytes</taxon>
        <taxon>Chlorophyceae</taxon>
        <taxon>CS clade</taxon>
        <taxon>Chlamydomonadales</taxon>
        <taxon>Tetrabaenaceae</taxon>
        <taxon>Tetrabaena</taxon>
    </lineage>
</organism>
<dbReference type="AlphaFoldDB" id="A0A2J8A095"/>
<dbReference type="InterPro" id="IPR048876">
    <property type="entry name" value="BipA_C"/>
</dbReference>
<feature type="domain" description="TypA/BipA C-terminal" evidence="1">
    <location>
        <begin position="22"/>
        <end position="127"/>
    </location>
</feature>
<comment type="caution">
    <text evidence="2">The sequence shown here is derived from an EMBL/GenBank/DDBJ whole genome shotgun (WGS) entry which is preliminary data.</text>
</comment>
<dbReference type="Gene3D" id="3.30.70.240">
    <property type="match status" value="1"/>
</dbReference>
<accession>A0A2J8A095</accession>
<dbReference type="OrthoDB" id="364892at2759"/>
<evidence type="ECO:0000259" key="1">
    <source>
        <dbReference type="Pfam" id="PF21018"/>
    </source>
</evidence>
<evidence type="ECO:0000313" key="3">
    <source>
        <dbReference type="Proteomes" id="UP000236333"/>
    </source>
</evidence>
<keyword evidence="3" id="KW-1185">Reference proteome</keyword>
<reference evidence="2 3" key="1">
    <citation type="journal article" date="2017" name="Mol. Biol. Evol.">
        <title>The 4-celled Tetrabaena socialis nuclear genome reveals the essential components for genetic control of cell number at the origin of multicellularity in the volvocine lineage.</title>
        <authorList>
            <person name="Featherston J."/>
            <person name="Arakaki Y."/>
            <person name="Hanschen E.R."/>
            <person name="Ferris P.J."/>
            <person name="Michod R.E."/>
            <person name="Olson B.J.S.C."/>
            <person name="Nozaki H."/>
            <person name="Durand P.M."/>
        </authorList>
    </citation>
    <scope>NUCLEOTIDE SEQUENCE [LARGE SCALE GENOMIC DNA]</scope>
    <source>
        <strain evidence="2 3">NIES-571</strain>
    </source>
</reference>
<dbReference type="Proteomes" id="UP000236333">
    <property type="component" value="Unassembled WGS sequence"/>
</dbReference>
<sequence>METQMGTKAYSAMAGEILMRENGSLVAHETGAATSYALETAQDRGLMFVRPGDAVYEGQCIGMHSKAGDLKINVCKTKQLTNMRAAGKDVKVGLDEPRTMGLDDALEYINDDEQVEVTPKNVRIRKDPFAIGKNGKKINK</sequence>
<dbReference type="Pfam" id="PF21018">
    <property type="entry name" value="BipA_C"/>
    <property type="match status" value="1"/>
</dbReference>
<gene>
    <name evidence="2" type="ORF">TSOC_007759</name>
</gene>
<dbReference type="FunFam" id="2.40.50.250:FF:000001">
    <property type="entry name" value="GTP-binding protein TypA"/>
    <property type="match status" value="1"/>
</dbReference>
<evidence type="ECO:0000313" key="2">
    <source>
        <dbReference type="EMBL" id="PNH05947.1"/>
    </source>
</evidence>
<dbReference type="Gene3D" id="2.40.50.250">
    <property type="entry name" value="bipa protein"/>
    <property type="match status" value="1"/>
</dbReference>
<proteinExistence type="predicted"/>